<gene>
    <name evidence="1" type="ORF">A3F25_02255</name>
</gene>
<dbReference type="EMBL" id="MGKD01000006">
    <property type="protein sequence ID" value="OGN20254.1"/>
    <property type="molecule type" value="Genomic_DNA"/>
</dbReference>
<evidence type="ECO:0000313" key="2">
    <source>
        <dbReference type="Proteomes" id="UP000177478"/>
    </source>
</evidence>
<sequence>MEKVYLKPTAQEINHPATEPGLFADSFIYESASDNTRPLGNLYLTGQVKSTGEDSSYALNLLASLAKREYYSETGTPGDDPKAAFDSTLKKLNDVLEDFFKKDGFTLNLGLMAIAGEQIHLSRLGKFKVMLARSGELVDILNNLEAFKKSTDGEQQFSNIISGKIKEGDKIFAFCPTRQTSTREKGFKTLLVDNDQAKFVAGLAAISTSAKNFQCSGIHLEISKRHESKPAIRSIYQLGEVMLANSEPTTPPTTVPVEPEIEEEKAPETQQTKAISADIAVAKRRSFPSVASLTALPKYSLANLKSGRYVKYIKPGLMGLAVVAILVGVKMFWPSHDPNQAAITQAEENIKLAQSEIDSNNVIHARELLGFSLGSLPASGSTKLADIKNQLSTLLDKIDLVSNQQPTAWVIIPQATEQIASIEDGSIAALTKDKKVLRVTQSATNESGTMKSDDTAGNLFADKRVAALYNGGEQIYVVGWQSQQGKNYKLADSANWLDSFMYQSNLYVISDSAIYKYADATTNNSQKQTWLAGLVNDQPKALAVDGNIYILTKTNQVIKYYKNKEVGRVTLATTQLPEQLEFLTNADLANYYIVDYSARRIRAFSKADGQLVTTYKADALSTVKDSTLNGKTLYLLSDDNKVWQLAVE</sequence>
<dbReference type="Gene3D" id="2.120.10.30">
    <property type="entry name" value="TolB, C-terminal domain"/>
    <property type="match status" value="1"/>
</dbReference>
<comment type="caution">
    <text evidence="1">The sequence shown here is derived from an EMBL/GenBank/DDBJ whole genome shotgun (WGS) entry which is preliminary data.</text>
</comment>
<reference evidence="1 2" key="1">
    <citation type="journal article" date="2016" name="Nat. Commun.">
        <title>Thousands of microbial genomes shed light on interconnected biogeochemical processes in an aquifer system.</title>
        <authorList>
            <person name="Anantharaman K."/>
            <person name="Brown C.T."/>
            <person name="Hug L.A."/>
            <person name="Sharon I."/>
            <person name="Castelle C.J."/>
            <person name="Probst A.J."/>
            <person name="Thomas B.C."/>
            <person name="Singh A."/>
            <person name="Wilkins M.J."/>
            <person name="Karaoz U."/>
            <person name="Brodie E.L."/>
            <person name="Williams K.H."/>
            <person name="Hubbard S.S."/>
            <person name="Banfield J.F."/>
        </authorList>
    </citation>
    <scope>NUCLEOTIDE SEQUENCE [LARGE SCALE GENOMIC DNA]</scope>
</reference>
<dbReference type="STRING" id="1802689.A3F25_02255"/>
<accession>A0A1F8G4I0</accession>
<proteinExistence type="predicted"/>
<organism evidence="1 2">
    <name type="scientific">Candidatus Yanofskybacteria bacterium RIFCSPHIGHO2_12_FULL_45_19b</name>
    <dbReference type="NCBI Taxonomy" id="1802689"/>
    <lineage>
        <taxon>Bacteria</taxon>
        <taxon>Candidatus Yanofskyibacteriota</taxon>
    </lineage>
</organism>
<protein>
    <submittedName>
        <fullName evidence="1">Uncharacterized protein</fullName>
    </submittedName>
</protein>
<dbReference type="Proteomes" id="UP000177478">
    <property type="component" value="Unassembled WGS sequence"/>
</dbReference>
<evidence type="ECO:0000313" key="1">
    <source>
        <dbReference type="EMBL" id="OGN20254.1"/>
    </source>
</evidence>
<dbReference type="SUPFAM" id="SSF63829">
    <property type="entry name" value="Calcium-dependent phosphotriesterase"/>
    <property type="match status" value="1"/>
</dbReference>
<dbReference type="AlphaFoldDB" id="A0A1F8G4I0"/>
<dbReference type="InterPro" id="IPR011042">
    <property type="entry name" value="6-blade_b-propeller_TolB-like"/>
</dbReference>
<name>A0A1F8G4I0_9BACT</name>